<organism evidence="4">
    <name type="scientific">Drosophila grimshawi</name>
    <name type="common">Hawaiian fruit fly</name>
    <name type="synonym">Idiomyia grimshawi</name>
    <dbReference type="NCBI Taxonomy" id="7222"/>
    <lineage>
        <taxon>Eukaryota</taxon>
        <taxon>Metazoa</taxon>
        <taxon>Ecdysozoa</taxon>
        <taxon>Arthropoda</taxon>
        <taxon>Hexapoda</taxon>
        <taxon>Insecta</taxon>
        <taxon>Pterygota</taxon>
        <taxon>Neoptera</taxon>
        <taxon>Endopterygota</taxon>
        <taxon>Diptera</taxon>
        <taxon>Brachycera</taxon>
        <taxon>Muscomorpha</taxon>
        <taxon>Ephydroidea</taxon>
        <taxon>Drosophilidae</taxon>
        <taxon>Drosophila</taxon>
        <taxon>Hawaiian Drosophila</taxon>
    </lineage>
</organism>
<dbReference type="STRING" id="7222.B4JJ97"/>
<keyword evidence="2" id="KW-0812">Transmembrane</keyword>
<feature type="region of interest" description="Disordered" evidence="1">
    <location>
        <begin position="165"/>
        <end position="189"/>
    </location>
</feature>
<evidence type="ECO:0000256" key="2">
    <source>
        <dbReference type="SAM" id="Phobius"/>
    </source>
</evidence>
<reference evidence="3 4" key="1">
    <citation type="journal article" date="2007" name="Nature">
        <title>Evolution of genes and genomes on the Drosophila phylogeny.</title>
        <authorList>
            <consortium name="Drosophila 12 Genomes Consortium"/>
            <person name="Clark A.G."/>
            <person name="Eisen M.B."/>
            <person name="Smith D.R."/>
            <person name="Bergman C.M."/>
            <person name="Oliver B."/>
            <person name="Markow T.A."/>
            <person name="Kaufman T.C."/>
            <person name="Kellis M."/>
            <person name="Gelbart W."/>
            <person name="Iyer V.N."/>
            <person name="Pollard D.A."/>
            <person name="Sackton T.B."/>
            <person name="Larracuente A.M."/>
            <person name="Singh N.D."/>
            <person name="Abad J.P."/>
            <person name="Abt D.N."/>
            <person name="Adryan B."/>
            <person name="Aguade M."/>
            <person name="Akashi H."/>
            <person name="Anderson W.W."/>
            <person name="Aquadro C.F."/>
            <person name="Ardell D.H."/>
            <person name="Arguello R."/>
            <person name="Artieri C.G."/>
            <person name="Barbash D.A."/>
            <person name="Barker D."/>
            <person name="Barsanti P."/>
            <person name="Batterham P."/>
            <person name="Batzoglou S."/>
            <person name="Begun D."/>
            <person name="Bhutkar A."/>
            <person name="Blanco E."/>
            <person name="Bosak S.A."/>
            <person name="Bradley R.K."/>
            <person name="Brand A.D."/>
            <person name="Brent M.R."/>
            <person name="Brooks A.N."/>
            <person name="Brown R.H."/>
            <person name="Butlin R.K."/>
            <person name="Caggese C."/>
            <person name="Calvi B.R."/>
            <person name="Bernardo de Carvalho A."/>
            <person name="Caspi A."/>
            <person name="Castrezana S."/>
            <person name="Celniker S.E."/>
            <person name="Chang J.L."/>
            <person name="Chapple C."/>
            <person name="Chatterji S."/>
            <person name="Chinwalla A."/>
            <person name="Civetta A."/>
            <person name="Clifton S.W."/>
            <person name="Comeron J.M."/>
            <person name="Costello J.C."/>
            <person name="Coyne J.A."/>
            <person name="Daub J."/>
            <person name="David R.G."/>
            <person name="Delcher A.L."/>
            <person name="Delehaunty K."/>
            <person name="Do C.B."/>
            <person name="Ebling H."/>
            <person name="Edwards K."/>
            <person name="Eickbush T."/>
            <person name="Evans J.D."/>
            <person name="Filipski A."/>
            <person name="Findeiss S."/>
            <person name="Freyhult E."/>
            <person name="Fulton L."/>
            <person name="Fulton R."/>
            <person name="Garcia A.C."/>
            <person name="Gardiner A."/>
            <person name="Garfield D.A."/>
            <person name="Garvin B.E."/>
            <person name="Gibson G."/>
            <person name="Gilbert D."/>
            <person name="Gnerre S."/>
            <person name="Godfrey J."/>
            <person name="Good R."/>
            <person name="Gotea V."/>
            <person name="Gravely B."/>
            <person name="Greenberg A.J."/>
            <person name="Griffiths-Jones S."/>
            <person name="Gross S."/>
            <person name="Guigo R."/>
            <person name="Gustafson E.A."/>
            <person name="Haerty W."/>
            <person name="Hahn M.W."/>
            <person name="Halligan D.L."/>
            <person name="Halpern A.L."/>
            <person name="Halter G.M."/>
            <person name="Han M.V."/>
            <person name="Heger A."/>
            <person name="Hillier L."/>
            <person name="Hinrichs A.S."/>
            <person name="Holmes I."/>
            <person name="Hoskins R.A."/>
            <person name="Hubisz M.J."/>
            <person name="Hultmark D."/>
            <person name="Huntley M.A."/>
            <person name="Jaffe D.B."/>
            <person name="Jagadeeshan S."/>
            <person name="Jeck W.R."/>
            <person name="Johnson J."/>
            <person name="Jones C.D."/>
            <person name="Jordan W.C."/>
            <person name="Karpen G.H."/>
            <person name="Kataoka E."/>
            <person name="Keightley P.D."/>
            <person name="Kheradpour P."/>
            <person name="Kirkness E.F."/>
            <person name="Koerich L.B."/>
            <person name="Kristiansen K."/>
            <person name="Kudrna D."/>
            <person name="Kulathinal R.J."/>
            <person name="Kumar S."/>
            <person name="Kwok R."/>
            <person name="Lander E."/>
            <person name="Langley C.H."/>
            <person name="Lapoint R."/>
            <person name="Lazzaro B.P."/>
            <person name="Lee S.J."/>
            <person name="Levesque L."/>
            <person name="Li R."/>
            <person name="Lin C.F."/>
            <person name="Lin M.F."/>
            <person name="Lindblad-Toh K."/>
            <person name="Llopart A."/>
            <person name="Long M."/>
            <person name="Low L."/>
            <person name="Lozovsky E."/>
            <person name="Lu J."/>
            <person name="Luo M."/>
            <person name="Machado C.A."/>
            <person name="Makalowski W."/>
            <person name="Marzo M."/>
            <person name="Matsuda M."/>
            <person name="Matzkin L."/>
            <person name="McAllister B."/>
            <person name="McBride C.S."/>
            <person name="McKernan B."/>
            <person name="McKernan K."/>
            <person name="Mendez-Lago M."/>
            <person name="Minx P."/>
            <person name="Mollenhauer M.U."/>
            <person name="Montooth K."/>
            <person name="Mount S.M."/>
            <person name="Mu X."/>
            <person name="Myers E."/>
            <person name="Negre B."/>
            <person name="Newfeld S."/>
            <person name="Nielsen R."/>
            <person name="Noor M.A."/>
            <person name="O'Grady P."/>
            <person name="Pachter L."/>
            <person name="Papaceit M."/>
            <person name="Parisi M.J."/>
            <person name="Parisi M."/>
            <person name="Parts L."/>
            <person name="Pedersen J.S."/>
            <person name="Pesole G."/>
            <person name="Phillippy A.M."/>
            <person name="Ponting C.P."/>
            <person name="Pop M."/>
            <person name="Porcelli D."/>
            <person name="Powell J.R."/>
            <person name="Prohaska S."/>
            <person name="Pruitt K."/>
            <person name="Puig M."/>
            <person name="Quesneville H."/>
            <person name="Ram K.R."/>
            <person name="Rand D."/>
            <person name="Rasmussen M.D."/>
            <person name="Reed L.K."/>
            <person name="Reenan R."/>
            <person name="Reily A."/>
            <person name="Remington K.A."/>
            <person name="Rieger T.T."/>
            <person name="Ritchie M.G."/>
            <person name="Robin C."/>
            <person name="Rogers Y.H."/>
            <person name="Rohde C."/>
            <person name="Rozas J."/>
            <person name="Rubenfield M.J."/>
            <person name="Ruiz A."/>
            <person name="Russo S."/>
            <person name="Salzberg S.L."/>
            <person name="Sanchez-Gracia A."/>
            <person name="Saranga D.J."/>
            <person name="Sato H."/>
            <person name="Schaeffer S.W."/>
            <person name="Schatz M.C."/>
            <person name="Schlenke T."/>
            <person name="Schwartz R."/>
            <person name="Segarra C."/>
            <person name="Singh R.S."/>
            <person name="Sirot L."/>
            <person name="Sirota M."/>
            <person name="Sisneros N.B."/>
            <person name="Smith C.D."/>
            <person name="Smith T.F."/>
            <person name="Spieth J."/>
            <person name="Stage D.E."/>
            <person name="Stark A."/>
            <person name="Stephan W."/>
            <person name="Strausberg R.L."/>
            <person name="Strempel S."/>
            <person name="Sturgill D."/>
            <person name="Sutton G."/>
            <person name="Sutton G.G."/>
            <person name="Tao W."/>
            <person name="Teichmann S."/>
            <person name="Tobari Y.N."/>
            <person name="Tomimura Y."/>
            <person name="Tsolas J.M."/>
            <person name="Valente V.L."/>
            <person name="Venter E."/>
            <person name="Venter J.C."/>
            <person name="Vicario S."/>
            <person name="Vieira F.G."/>
            <person name="Vilella A.J."/>
            <person name="Villasante A."/>
            <person name="Walenz B."/>
            <person name="Wang J."/>
            <person name="Wasserman M."/>
            <person name="Watts T."/>
            <person name="Wilson D."/>
            <person name="Wilson R.K."/>
            <person name="Wing R.A."/>
            <person name="Wolfner M.F."/>
            <person name="Wong A."/>
            <person name="Wong G.K."/>
            <person name="Wu C.I."/>
            <person name="Wu G."/>
            <person name="Yamamoto D."/>
            <person name="Yang H.P."/>
            <person name="Yang S.P."/>
            <person name="Yorke J.A."/>
            <person name="Yoshida K."/>
            <person name="Zdobnov E."/>
            <person name="Zhang P."/>
            <person name="Zhang Y."/>
            <person name="Zimin A.V."/>
            <person name="Baldwin J."/>
            <person name="Abdouelleil A."/>
            <person name="Abdulkadir J."/>
            <person name="Abebe A."/>
            <person name="Abera B."/>
            <person name="Abreu J."/>
            <person name="Acer S.C."/>
            <person name="Aftuck L."/>
            <person name="Alexander A."/>
            <person name="An P."/>
            <person name="Anderson E."/>
            <person name="Anderson S."/>
            <person name="Arachi H."/>
            <person name="Azer M."/>
            <person name="Bachantsang P."/>
            <person name="Barry A."/>
            <person name="Bayul T."/>
            <person name="Berlin A."/>
            <person name="Bessette D."/>
            <person name="Bloom T."/>
            <person name="Blye J."/>
            <person name="Boguslavskiy L."/>
            <person name="Bonnet C."/>
            <person name="Boukhgalter B."/>
            <person name="Bourzgui I."/>
            <person name="Brown A."/>
            <person name="Cahill P."/>
            <person name="Channer S."/>
            <person name="Cheshatsang Y."/>
            <person name="Chuda L."/>
            <person name="Citroen M."/>
            <person name="Collymore A."/>
            <person name="Cooke P."/>
            <person name="Costello M."/>
            <person name="D'Aco K."/>
            <person name="Daza R."/>
            <person name="De Haan G."/>
            <person name="DeGray S."/>
            <person name="DeMaso C."/>
            <person name="Dhargay N."/>
            <person name="Dooley K."/>
            <person name="Dooley E."/>
            <person name="Doricent M."/>
            <person name="Dorje P."/>
            <person name="Dorjee K."/>
            <person name="Dupes A."/>
            <person name="Elong R."/>
            <person name="Falk J."/>
            <person name="Farina A."/>
            <person name="Faro S."/>
            <person name="Ferguson D."/>
            <person name="Fisher S."/>
            <person name="Foley C.D."/>
            <person name="Franke A."/>
            <person name="Friedrich D."/>
            <person name="Gadbois L."/>
            <person name="Gearin G."/>
            <person name="Gearin C.R."/>
            <person name="Giannoukos G."/>
            <person name="Goode T."/>
            <person name="Graham J."/>
            <person name="Grandbois E."/>
            <person name="Grewal S."/>
            <person name="Gyaltsen K."/>
            <person name="Hafez N."/>
            <person name="Hagos B."/>
            <person name="Hall J."/>
            <person name="Henson C."/>
            <person name="Hollinger A."/>
            <person name="Honan T."/>
            <person name="Huard M.D."/>
            <person name="Hughes L."/>
            <person name="Hurhula B."/>
            <person name="Husby M.E."/>
            <person name="Kamat A."/>
            <person name="Kanga B."/>
            <person name="Kashin S."/>
            <person name="Khazanovich D."/>
            <person name="Kisner P."/>
            <person name="Lance K."/>
            <person name="Lara M."/>
            <person name="Lee W."/>
            <person name="Lennon N."/>
            <person name="Letendre F."/>
            <person name="LeVine R."/>
            <person name="Lipovsky A."/>
            <person name="Liu X."/>
            <person name="Liu J."/>
            <person name="Liu S."/>
            <person name="Lokyitsang T."/>
            <person name="Lokyitsang Y."/>
            <person name="Lubonja R."/>
            <person name="Lui A."/>
            <person name="MacDonald P."/>
            <person name="Magnisalis V."/>
            <person name="Maru K."/>
            <person name="Matthews C."/>
            <person name="McCusker W."/>
            <person name="McDonough S."/>
            <person name="Mehta T."/>
            <person name="Meldrim J."/>
            <person name="Meneus L."/>
            <person name="Mihai O."/>
            <person name="Mihalev A."/>
            <person name="Mihova T."/>
            <person name="Mittelman R."/>
            <person name="Mlenga V."/>
            <person name="Montmayeur A."/>
            <person name="Mulrain L."/>
            <person name="Navidi A."/>
            <person name="Naylor J."/>
            <person name="Negash T."/>
            <person name="Nguyen T."/>
            <person name="Nguyen N."/>
            <person name="Nicol R."/>
            <person name="Norbu C."/>
            <person name="Norbu N."/>
            <person name="Novod N."/>
            <person name="O'Neill B."/>
            <person name="Osman S."/>
            <person name="Markiewicz E."/>
            <person name="Oyono O.L."/>
            <person name="Patti C."/>
            <person name="Phunkhang P."/>
            <person name="Pierre F."/>
            <person name="Priest M."/>
            <person name="Raghuraman S."/>
            <person name="Rege F."/>
            <person name="Reyes R."/>
            <person name="Rise C."/>
            <person name="Rogov P."/>
            <person name="Ross K."/>
            <person name="Ryan E."/>
            <person name="Settipalli S."/>
            <person name="Shea T."/>
            <person name="Sherpa N."/>
            <person name="Shi L."/>
            <person name="Shih D."/>
            <person name="Sparrow T."/>
            <person name="Spaulding J."/>
            <person name="Stalker J."/>
            <person name="Stange-Thomann N."/>
            <person name="Stavropoulos S."/>
            <person name="Stone C."/>
            <person name="Strader C."/>
            <person name="Tesfaye S."/>
            <person name="Thomson T."/>
            <person name="Thoulutsang Y."/>
            <person name="Thoulutsang D."/>
            <person name="Topham K."/>
            <person name="Topping I."/>
            <person name="Tsamla T."/>
            <person name="Vassiliev H."/>
            <person name="Vo A."/>
            <person name="Wangchuk T."/>
            <person name="Wangdi T."/>
            <person name="Weiand M."/>
            <person name="Wilkinson J."/>
            <person name="Wilson A."/>
            <person name="Yadav S."/>
            <person name="Young G."/>
            <person name="Yu Q."/>
            <person name="Zembek L."/>
            <person name="Zhong D."/>
            <person name="Zimmer A."/>
            <person name="Zwirko Z."/>
            <person name="Jaffe D.B."/>
            <person name="Alvarez P."/>
            <person name="Brockman W."/>
            <person name="Butler J."/>
            <person name="Chin C."/>
            <person name="Gnerre S."/>
            <person name="Grabherr M."/>
            <person name="Kleber M."/>
            <person name="Mauceli E."/>
            <person name="MacCallum I."/>
        </authorList>
    </citation>
    <scope>NUCLEOTIDE SEQUENCE [LARGE SCALE GENOMIC DNA]</scope>
    <source>
        <strain evidence="4">Tucson 15287-2541.00</strain>
    </source>
</reference>
<dbReference type="Proteomes" id="UP000001070">
    <property type="component" value="Unassembled WGS sequence"/>
</dbReference>
<evidence type="ECO:0000313" key="4">
    <source>
        <dbReference type="Proteomes" id="UP000001070"/>
    </source>
</evidence>
<feature type="transmembrane region" description="Helical" evidence="2">
    <location>
        <begin position="204"/>
        <end position="226"/>
    </location>
</feature>
<feature type="compositionally biased region" description="Low complexity" evidence="1">
    <location>
        <begin position="179"/>
        <end position="189"/>
    </location>
</feature>
<keyword evidence="2" id="KW-1133">Transmembrane helix</keyword>
<dbReference type="EMBL" id="CH916370">
    <property type="protein sequence ID" value="EDV99649.1"/>
    <property type="molecule type" value="Genomic_DNA"/>
</dbReference>
<evidence type="ECO:0000256" key="1">
    <source>
        <dbReference type="SAM" id="MobiDB-lite"/>
    </source>
</evidence>
<dbReference type="AlphaFoldDB" id="B4JJ97"/>
<sequence length="415" mass="44307">MRQQLSTGQMHTRPAYAQTSLAATLTAQQQQQQQRAEKSLGFFPSWKTLALASLAGRSAGSVAGNLEDKRNAYYLPQPRLLLNGNAGSSQELDNDSDNNNNSNSMDIDLSVNAYGSNGNNATRLAAAMGRNEDNSDVIDTIENEVARAHDLLDLELSGHGFRRSPSAAAATSMSQQHLGGSSSSSGNGSGNNLYTSMPAGIRSAIVASAAIVLTSMATLLVIFVVCRWKQHRRRKTSYLKTYNAMKSKLPQLAQTANASRRNSLREHMEELVIGSSSSNSNCNSNSSSTNNNSINNNSCHKPISVATVSCNTPVHHHHHHQHQLQRQSSLLFNREGSTCSSQLAASKSTAAGAASVSATTSTATATAKSAGGGRGGVNSLALTLRTAHQKLNTMDPNSPEVQEYLFDTLRKSFDN</sequence>
<feature type="compositionally biased region" description="Low complexity" evidence="1">
    <location>
        <begin position="275"/>
        <end position="295"/>
    </location>
</feature>
<evidence type="ECO:0000313" key="3">
    <source>
        <dbReference type="EMBL" id="EDV99649.1"/>
    </source>
</evidence>
<accession>B4JJ97</accession>
<feature type="compositionally biased region" description="Polar residues" evidence="1">
    <location>
        <begin position="169"/>
        <end position="178"/>
    </location>
</feature>
<dbReference type="HOGENOM" id="CLU_662714_0_0_1"/>
<feature type="region of interest" description="Disordered" evidence="1">
    <location>
        <begin position="84"/>
        <end position="110"/>
    </location>
</feature>
<feature type="region of interest" description="Disordered" evidence="1">
    <location>
        <begin position="274"/>
        <end position="295"/>
    </location>
</feature>
<proteinExistence type="predicted"/>
<protein>
    <submittedName>
        <fullName evidence="3">GH12300</fullName>
    </submittedName>
</protein>
<dbReference type="PhylomeDB" id="B4JJ97"/>
<gene>
    <name evidence="3" type="primary">Dgri\GH12300</name>
    <name evidence="3" type="ORF">Dgri_GH12300</name>
</gene>
<name>B4JJ97_DROGR</name>
<keyword evidence="2" id="KW-0472">Membrane</keyword>
<keyword evidence="4" id="KW-1185">Reference proteome</keyword>
<dbReference type="eggNOG" id="ENOG502SC4Q">
    <property type="taxonomic scope" value="Eukaryota"/>
</dbReference>